<evidence type="ECO:0000256" key="1">
    <source>
        <dbReference type="SAM" id="MobiDB-lite"/>
    </source>
</evidence>
<keyword evidence="3" id="KW-1185">Reference proteome</keyword>
<organism evidence="2 3">
    <name type="scientific">Colocasia esculenta</name>
    <name type="common">Wild taro</name>
    <name type="synonym">Arum esculentum</name>
    <dbReference type="NCBI Taxonomy" id="4460"/>
    <lineage>
        <taxon>Eukaryota</taxon>
        <taxon>Viridiplantae</taxon>
        <taxon>Streptophyta</taxon>
        <taxon>Embryophyta</taxon>
        <taxon>Tracheophyta</taxon>
        <taxon>Spermatophyta</taxon>
        <taxon>Magnoliopsida</taxon>
        <taxon>Liliopsida</taxon>
        <taxon>Araceae</taxon>
        <taxon>Aroideae</taxon>
        <taxon>Colocasieae</taxon>
        <taxon>Colocasia</taxon>
    </lineage>
</organism>
<sequence length="62" mass="6990">MPNRWLVTHDKPNKREARTDPQVGCWPTKAHTSKSEPRNTIRNVTLLAPPPGHGHEGVTFSH</sequence>
<feature type="region of interest" description="Disordered" evidence="1">
    <location>
        <begin position="1"/>
        <end position="38"/>
    </location>
</feature>
<proteinExistence type="predicted"/>
<protein>
    <submittedName>
        <fullName evidence="2">Uncharacterized protein</fullName>
    </submittedName>
</protein>
<evidence type="ECO:0000313" key="3">
    <source>
        <dbReference type="Proteomes" id="UP000652761"/>
    </source>
</evidence>
<name>A0A843X0G9_COLES</name>
<evidence type="ECO:0000313" key="2">
    <source>
        <dbReference type="EMBL" id="MQM08550.1"/>
    </source>
</evidence>
<gene>
    <name evidence="2" type="ORF">Taro_041407</name>
</gene>
<dbReference type="AlphaFoldDB" id="A0A843X0G9"/>
<feature type="compositionally biased region" description="Basic and acidic residues" evidence="1">
    <location>
        <begin position="7"/>
        <end position="19"/>
    </location>
</feature>
<comment type="caution">
    <text evidence="2">The sequence shown here is derived from an EMBL/GenBank/DDBJ whole genome shotgun (WGS) entry which is preliminary data.</text>
</comment>
<dbReference type="EMBL" id="NMUH01004147">
    <property type="protein sequence ID" value="MQM08550.1"/>
    <property type="molecule type" value="Genomic_DNA"/>
</dbReference>
<reference evidence="2" key="1">
    <citation type="submission" date="2017-07" db="EMBL/GenBank/DDBJ databases">
        <title>Taro Niue Genome Assembly and Annotation.</title>
        <authorList>
            <person name="Atibalentja N."/>
            <person name="Keating K."/>
            <person name="Fields C.J."/>
        </authorList>
    </citation>
    <scope>NUCLEOTIDE SEQUENCE</scope>
    <source>
        <strain evidence="2">Niue_2</strain>
        <tissue evidence="2">Leaf</tissue>
    </source>
</reference>
<dbReference type="Proteomes" id="UP000652761">
    <property type="component" value="Unassembled WGS sequence"/>
</dbReference>
<accession>A0A843X0G9</accession>